<evidence type="ECO:0008006" key="5">
    <source>
        <dbReference type="Google" id="ProtNLM"/>
    </source>
</evidence>
<evidence type="ECO:0000313" key="4">
    <source>
        <dbReference type="Proteomes" id="UP000265419"/>
    </source>
</evidence>
<dbReference type="RefSeq" id="WP_119424003.1">
    <property type="nucleotide sequence ID" value="NZ_QQXK01000007.1"/>
</dbReference>
<name>A0A399JBE0_9MICC</name>
<protein>
    <recommendedName>
        <fullName evidence="5">Lipoprotein</fullName>
    </recommendedName>
</protein>
<feature type="compositionally biased region" description="Low complexity" evidence="1">
    <location>
        <begin position="41"/>
        <end position="75"/>
    </location>
</feature>
<feature type="compositionally biased region" description="Gly residues" evidence="1">
    <location>
        <begin position="29"/>
        <end position="40"/>
    </location>
</feature>
<dbReference type="Proteomes" id="UP000265419">
    <property type="component" value="Unassembled WGS sequence"/>
</dbReference>
<keyword evidence="4" id="KW-1185">Reference proteome</keyword>
<dbReference type="AlphaFoldDB" id="A0A399JBE0"/>
<gene>
    <name evidence="3" type="ORF">DWB68_04750</name>
</gene>
<reference evidence="3 4" key="1">
    <citation type="submission" date="2018-07" db="EMBL/GenBank/DDBJ databases">
        <title>Arthrobacter sp. nov., isolated from raw cow's milk with high bacterial count.</title>
        <authorList>
            <person name="Hahne J."/>
            <person name="Isele D."/>
            <person name="Lipski A."/>
        </authorList>
    </citation>
    <scope>NUCLEOTIDE SEQUENCE [LARGE SCALE GENOMIC DNA]</scope>
    <source>
        <strain evidence="3 4">JZ R-35</strain>
    </source>
</reference>
<keyword evidence="2" id="KW-0732">Signal</keyword>
<organism evidence="3 4">
    <name type="scientific">Galactobacter valiniphilus</name>
    <dbReference type="NCBI Taxonomy" id="2676122"/>
    <lineage>
        <taxon>Bacteria</taxon>
        <taxon>Bacillati</taxon>
        <taxon>Actinomycetota</taxon>
        <taxon>Actinomycetes</taxon>
        <taxon>Micrococcales</taxon>
        <taxon>Micrococcaceae</taxon>
        <taxon>Galactobacter</taxon>
    </lineage>
</organism>
<proteinExistence type="predicted"/>
<accession>A0A399JBE0</accession>
<sequence>MKMIRAARAAAAGLALAALTACTAGGGAGASTGTTAGGASVGPAASASASAPAPAPTSTQTSGSATATATAGTILPTPPSDWSQSATSTAFAALGADPFVGEDPTPTLRLRLTDGLKESTKTFTVGAGHRLIVYVACATPGGFSLKVTHGKQDAVGHGQDECSPVDGGPDSTRLEANAFEVLGTRDPGEVTIKVSRGSTEGAVEFGFARAK</sequence>
<feature type="signal peptide" evidence="2">
    <location>
        <begin position="1"/>
        <end position="17"/>
    </location>
</feature>
<feature type="region of interest" description="Disordered" evidence="1">
    <location>
        <begin position="29"/>
        <end position="85"/>
    </location>
</feature>
<dbReference type="EMBL" id="QQXK01000007">
    <property type="protein sequence ID" value="RII42858.1"/>
    <property type="molecule type" value="Genomic_DNA"/>
</dbReference>
<evidence type="ECO:0000256" key="2">
    <source>
        <dbReference type="SAM" id="SignalP"/>
    </source>
</evidence>
<feature type="chain" id="PRO_5038852291" description="Lipoprotein" evidence="2">
    <location>
        <begin position="18"/>
        <end position="211"/>
    </location>
</feature>
<evidence type="ECO:0000256" key="1">
    <source>
        <dbReference type="SAM" id="MobiDB-lite"/>
    </source>
</evidence>
<dbReference type="PROSITE" id="PS51257">
    <property type="entry name" value="PROKAR_LIPOPROTEIN"/>
    <property type="match status" value="1"/>
</dbReference>
<comment type="caution">
    <text evidence="3">The sequence shown here is derived from an EMBL/GenBank/DDBJ whole genome shotgun (WGS) entry which is preliminary data.</text>
</comment>
<evidence type="ECO:0000313" key="3">
    <source>
        <dbReference type="EMBL" id="RII42858.1"/>
    </source>
</evidence>